<dbReference type="Pfam" id="PF14335">
    <property type="entry name" value="DUF4391"/>
    <property type="match status" value="1"/>
</dbReference>
<accession>A0A975F0M0</accession>
<name>A0A975F0M0_9SPIR</name>
<reference evidence="1" key="2">
    <citation type="journal article" date="2021" name="Microbiol. Resour. Announc.">
        <title>Complete Genome Sequences of Three Human Oral Treponema parvum Isolates.</title>
        <authorList>
            <person name="Zeng H."/>
            <person name="Watt R.M."/>
        </authorList>
    </citation>
    <scope>NUCLEOTIDE SEQUENCE</scope>
    <source>
        <strain evidence="1">ATCC 700773</strain>
    </source>
</reference>
<proteinExistence type="predicted"/>
<dbReference type="Proteomes" id="UP000671995">
    <property type="component" value="Chromosome"/>
</dbReference>
<dbReference type="EMBL" id="CP054257">
    <property type="protein sequence ID" value="QTQ12203.1"/>
    <property type="molecule type" value="Genomic_DNA"/>
</dbReference>
<dbReference type="AlphaFoldDB" id="A0A975F0M0"/>
<evidence type="ECO:0000313" key="1">
    <source>
        <dbReference type="EMBL" id="QTQ12203.1"/>
    </source>
</evidence>
<protein>
    <submittedName>
        <fullName evidence="1">DUF4391 domain-containing protein</fullName>
    </submittedName>
</protein>
<reference evidence="1" key="1">
    <citation type="submission" date="2020-05" db="EMBL/GenBank/DDBJ databases">
        <authorList>
            <person name="Zeng H."/>
            <person name="Chan Y.K."/>
            <person name="Watt R.M."/>
        </authorList>
    </citation>
    <scope>NUCLEOTIDE SEQUENCE</scope>
    <source>
        <strain evidence="1">ATCC 700773</strain>
    </source>
</reference>
<evidence type="ECO:0000313" key="2">
    <source>
        <dbReference type="Proteomes" id="UP000671995"/>
    </source>
</evidence>
<organism evidence="1 2">
    <name type="scientific">Treponema parvum</name>
    <dbReference type="NCBI Taxonomy" id="138851"/>
    <lineage>
        <taxon>Bacteria</taxon>
        <taxon>Pseudomonadati</taxon>
        <taxon>Spirochaetota</taxon>
        <taxon>Spirochaetia</taxon>
        <taxon>Spirochaetales</taxon>
        <taxon>Treponemataceae</taxon>
        <taxon>Treponema</taxon>
    </lineage>
</organism>
<sequence length="202" mass="23610">MLNLPEVTELHKTLPKTQIYRKFQLTNVQVAKFDADISRISIVNEVSSRTIPAIAEGETVKSFYVLNVILKTKDYELKNIERIAKLIPQNLVFALQFEEEVQLAVFFQKVFTTDWMPETKASIQLRGLNFDEVWENIIKKIEGGEWDSNLSIEENIVFKEKKETLLKEIEKLEKLARGEVQPKKKFELVAQKRKLEEELEKL</sequence>
<dbReference type="RefSeq" id="WP_210116917.1">
    <property type="nucleotide sequence ID" value="NZ_CP054257.1"/>
</dbReference>
<dbReference type="InterPro" id="IPR025503">
    <property type="entry name" value="DUF4391"/>
</dbReference>
<gene>
    <name evidence="1" type="ORF">HRI96_08335</name>
</gene>